<accession>A0A410MG61</accession>
<dbReference type="AlphaFoldDB" id="A0A410MG61"/>
<evidence type="ECO:0000256" key="1">
    <source>
        <dbReference type="ARBA" id="ARBA00022801"/>
    </source>
</evidence>
<dbReference type="PANTHER" id="PTHR43056">
    <property type="entry name" value="PEPTIDASE S9 PROLYL OLIGOPEPTIDASE"/>
    <property type="match status" value="1"/>
</dbReference>
<protein>
    <recommendedName>
        <fullName evidence="2">Xaa-Pro dipeptidyl-peptidase C-terminal domain-containing protein</fullName>
    </recommendedName>
</protein>
<dbReference type="SUPFAM" id="SSF53474">
    <property type="entry name" value="alpha/beta-Hydrolases"/>
    <property type="match status" value="1"/>
</dbReference>
<organism evidence="3 4">
    <name type="scientific">Halobacillus litoralis</name>
    <dbReference type="NCBI Taxonomy" id="45668"/>
    <lineage>
        <taxon>Bacteria</taxon>
        <taxon>Bacillati</taxon>
        <taxon>Bacillota</taxon>
        <taxon>Bacilli</taxon>
        <taxon>Bacillales</taxon>
        <taxon>Bacillaceae</taxon>
        <taxon>Halobacillus</taxon>
    </lineage>
</organism>
<dbReference type="EMBL" id="CP026118">
    <property type="protein sequence ID" value="QAS53678.1"/>
    <property type="molecule type" value="Genomic_DNA"/>
</dbReference>
<dbReference type="NCBIfam" id="TIGR00976">
    <property type="entry name" value="CocE_NonD"/>
    <property type="match status" value="1"/>
</dbReference>
<keyword evidence="1" id="KW-0378">Hydrolase</keyword>
<feature type="domain" description="Xaa-Pro dipeptidyl-peptidase C-terminal" evidence="2">
    <location>
        <begin position="312"/>
        <end position="552"/>
    </location>
</feature>
<dbReference type="GO" id="GO:0008239">
    <property type="term" value="F:dipeptidyl-peptidase activity"/>
    <property type="evidence" value="ECO:0007669"/>
    <property type="project" value="InterPro"/>
</dbReference>
<evidence type="ECO:0000313" key="3">
    <source>
        <dbReference type="EMBL" id="QAS53678.1"/>
    </source>
</evidence>
<dbReference type="InterPro" id="IPR029058">
    <property type="entry name" value="AB_hydrolase_fold"/>
</dbReference>
<dbReference type="SUPFAM" id="SSF49785">
    <property type="entry name" value="Galactose-binding domain-like"/>
    <property type="match status" value="1"/>
</dbReference>
<dbReference type="InterPro" id="IPR005674">
    <property type="entry name" value="CocE/Ser_esterase"/>
</dbReference>
<evidence type="ECO:0000313" key="4">
    <source>
        <dbReference type="Proteomes" id="UP000287756"/>
    </source>
</evidence>
<gene>
    <name evidence="3" type="ORF">HLI_16440</name>
</gene>
<dbReference type="Proteomes" id="UP000287756">
    <property type="component" value="Chromosome"/>
</dbReference>
<dbReference type="InterPro" id="IPR013736">
    <property type="entry name" value="Xaa-Pro_dipept_C"/>
</dbReference>
<dbReference type="InterPro" id="IPR000383">
    <property type="entry name" value="Xaa-Pro-like_dom"/>
</dbReference>
<dbReference type="Pfam" id="PF02129">
    <property type="entry name" value="Peptidase_S15"/>
    <property type="match status" value="1"/>
</dbReference>
<dbReference type="Gene3D" id="2.60.120.260">
    <property type="entry name" value="Galactose-binding domain-like"/>
    <property type="match status" value="1"/>
</dbReference>
<name>A0A410MG61_9BACI</name>
<dbReference type="KEGG" id="hli:HLI_16440"/>
<dbReference type="RefSeq" id="WP_128525946.1">
    <property type="nucleotide sequence ID" value="NZ_CP026118.1"/>
</dbReference>
<dbReference type="Pfam" id="PF08530">
    <property type="entry name" value="PepX_C"/>
    <property type="match status" value="1"/>
</dbReference>
<dbReference type="SMART" id="SM00939">
    <property type="entry name" value="PepX_C"/>
    <property type="match status" value="1"/>
</dbReference>
<dbReference type="OrthoDB" id="319764at2"/>
<dbReference type="Gene3D" id="1.10.3020.10">
    <property type="entry name" value="alpha-amino acid ester hydrolase ( Helical cap domain)"/>
    <property type="match status" value="1"/>
</dbReference>
<dbReference type="InterPro" id="IPR008979">
    <property type="entry name" value="Galactose-bd-like_sf"/>
</dbReference>
<sequence>MKAIIVEKDVACEVSDGTTLFANVYRPSEEGTFPVLLTRLPYDKNLPEFSHRFIDPIRIAREGYIVIIQDVRGRFTSEGNFRPFLQEKQDGYDTVEWAARLPYSNGKIGMFGLSYYGFTQLYAAVEKPPSLKALFPVMTGSELDEGLIYRGGALELGLFATWLLESIAPDYLSKAGRTPEEVRLLENALEVVLESFEHSALKEWSSLFQCEPALEELFNEYRKEETLIEASISSQLEEIDLPAYHMAGWYDCFLGPTLKNYQLMKQVNPNQRLIIGPWAHGDFSSVIGERSFGRHSAGSSIEGRDDLTSLHTSWFDFWLKGRNHPLFDEKPVKIFVMGMNEWRGEEEWPLKRARYTPFYLSGNGNSNLQEGRLYDDISLVDACDRFVYDPENPVPTHGGGTLFYQGRNVGPRIHQPSQTREDVLVYATDPLREKVEVTGEIKVCLWVSSEAVSTDFTAKLLDVAPDGTAVNLTDGVFRIPHSENKPMRIEIDLWATSNVFLTGHSIQIEVSSSNFPRYDVNPNTEGTLSETTQTKKVIQAIHQGKDYPSHILLPIIPDN</sequence>
<reference evidence="3 4" key="1">
    <citation type="submission" date="2018-01" db="EMBL/GenBank/DDBJ databases">
        <title>The whole genome sequencing and assembly of Halobacillus litoralis ERB031 strain.</title>
        <authorList>
            <person name="Lee S.-J."/>
            <person name="Park M.-K."/>
            <person name="Kim J.-Y."/>
            <person name="Lee Y.-J."/>
            <person name="Yi H."/>
            <person name="Bahn Y.-S."/>
            <person name="Kim J.F."/>
            <person name="Lee D.-W."/>
        </authorList>
    </citation>
    <scope>NUCLEOTIDE SEQUENCE [LARGE SCALE GENOMIC DNA]</scope>
    <source>
        <strain evidence="3 4">ERB 031</strain>
    </source>
</reference>
<proteinExistence type="predicted"/>
<dbReference type="Gene3D" id="3.40.50.1820">
    <property type="entry name" value="alpha/beta hydrolase"/>
    <property type="match status" value="1"/>
</dbReference>
<dbReference type="InterPro" id="IPR050585">
    <property type="entry name" value="Xaa-Pro_dipeptidyl-ppase/CocE"/>
</dbReference>
<evidence type="ECO:0000259" key="2">
    <source>
        <dbReference type="SMART" id="SM00939"/>
    </source>
</evidence>
<dbReference type="PANTHER" id="PTHR43056:SF10">
    <property type="entry name" value="COCE_NOND FAMILY, PUTATIVE (AFU_ORTHOLOGUE AFUA_7G00600)-RELATED"/>
    <property type="match status" value="1"/>
</dbReference>